<keyword evidence="1" id="KW-1133">Transmembrane helix</keyword>
<evidence type="ECO:0000313" key="2">
    <source>
        <dbReference type="EMBL" id="MBB5349795.1"/>
    </source>
</evidence>
<evidence type="ECO:0000256" key="1">
    <source>
        <dbReference type="SAM" id="Phobius"/>
    </source>
</evidence>
<gene>
    <name evidence="2" type="ORF">HNR46_000016</name>
</gene>
<dbReference type="EMBL" id="JACHFD010000001">
    <property type="protein sequence ID" value="MBB5349795.1"/>
    <property type="molecule type" value="Genomic_DNA"/>
</dbReference>
<organism evidence="2 3">
    <name type="scientific">Haloferula luteola</name>
    <dbReference type="NCBI Taxonomy" id="595692"/>
    <lineage>
        <taxon>Bacteria</taxon>
        <taxon>Pseudomonadati</taxon>
        <taxon>Verrucomicrobiota</taxon>
        <taxon>Verrucomicrobiia</taxon>
        <taxon>Verrucomicrobiales</taxon>
        <taxon>Verrucomicrobiaceae</taxon>
        <taxon>Haloferula</taxon>
    </lineage>
</organism>
<dbReference type="RefSeq" id="WP_184014622.1">
    <property type="nucleotide sequence ID" value="NZ_JACHFD010000001.1"/>
</dbReference>
<dbReference type="AlphaFoldDB" id="A0A840UVQ2"/>
<dbReference type="Proteomes" id="UP000557717">
    <property type="component" value="Unassembled WGS sequence"/>
</dbReference>
<evidence type="ECO:0000313" key="3">
    <source>
        <dbReference type="Proteomes" id="UP000557717"/>
    </source>
</evidence>
<keyword evidence="1" id="KW-0812">Transmembrane</keyword>
<reference evidence="2 3" key="1">
    <citation type="submission" date="2020-08" db="EMBL/GenBank/DDBJ databases">
        <title>Genomic Encyclopedia of Type Strains, Phase IV (KMG-IV): sequencing the most valuable type-strain genomes for metagenomic binning, comparative biology and taxonomic classification.</title>
        <authorList>
            <person name="Goeker M."/>
        </authorList>
    </citation>
    <scope>NUCLEOTIDE SEQUENCE [LARGE SCALE GENOMIC DNA]</scope>
    <source>
        <strain evidence="2 3">YC6886</strain>
    </source>
</reference>
<feature type="transmembrane region" description="Helical" evidence="1">
    <location>
        <begin position="25"/>
        <end position="46"/>
    </location>
</feature>
<keyword evidence="1" id="KW-0472">Membrane</keyword>
<sequence length="166" mass="18702">MEDDALQLRDLAPIDPLLPEWIIPWWLWLAAALILIGLVLLAIAIVRRSRKPPSLAALSHAAYRRAVADLKALPDDFHEAVIAASSILRAYLVEASGDPAWYETHEEFSARETALQDLPPELRTRAADFLNELSQWKYDRPREGSGPEVATRARHMLDEIHKARPA</sequence>
<protein>
    <submittedName>
        <fullName evidence="2">Uncharacterized protein</fullName>
    </submittedName>
</protein>
<proteinExistence type="predicted"/>
<accession>A0A840UVQ2</accession>
<keyword evidence="3" id="KW-1185">Reference proteome</keyword>
<comment type="caution">
    <text evidence="2">The sequence shown here is derived from an EMBL/GenBank/DDBJ whole genome shotgun (WGS) entry which is preliminary data.</text>
</comment>
<name>A0A840UVQ2_9BACT</name>